<organism evidence="3 4">
    <name type="scientific">Acorus gramineus</name>
    <name type="common">Dwarf sweet flag</name>
    <dbReference type="NCBI Taxonomy" id="55184"/>
    <lineage>
        <taxon>Eukaryota</taxon>
        <taxon>Viridiplantae</taxon>
        <taxon>Streptophyta</taxon>
        <taxon>Embryophyta</taxon>
        <taxon>Tracheophyta</taxon>
        <taxon>Spermatophyta</taxon>
        <taxon>Magnoliopsida</taxon>
        <taxon>Liliopsida</taxon>
        <taxon>Acoraceae</taxon>
        <taxon>Acorus</taxon>
    </lineage>
</organism>
<comment type="caution">
    <text evidence="3">The sequence shown here is derived from an EMBL/GenBank/DDBJ whole genome shotgun (WGS) entry which is preliminary data.</text>
</comment>
<dbReference type="Gene3D" id="3.40.50.720">
    <property type="entry name" value="NAD(P)-binding Rossmann-like Domain"/>
    <property type="match status" value="1"/>
</dbReference>
<proteinExistence type="predicted"/>
<evidence type="ECO:0000256" key="1">
    <source>
        <dbReference type="ARBA" id="ARBA00022857"/>
    </source>
</evidence>
<reference evidence="3" key="1">
    <citation type="journal article" date="2023" name="Nat. Commun.">
        <title>Diploid and tetraploid genomes of Acorus and the evolution of monocots.</title>
        <authorList>
            <person name="Ma L."/>
            <person name="Liu K.W."/>
            <person name="Li Z."/>
            <person name="Hsiao Y.Y."/>
            <person name="Qi Y."/>
            <person name="Fu T."/>
            <person name="Tang G.D."/>
            <person name="Zhang D."/>
            <person name="Sun W.H."/>
            <person name="Liu D.K."/>
            <person name="Li Y."/>
            <person name="Chen G.Z."/>
            <person name="Liu X.D."/>
            <person name="Liao X.Y."/>
            <person name="Jiang Y.T."/>
            <person name="Yu X."/>
            <person name="Hao Y."/>
            <person name="Huang J."/>
            <person name="Zhao X.W."/>
            <person name="Ke S."/>
            <person name="Chen Y.Y."/>
            <person name="Wu W.L."/>
            <person name="Hsu J.L."/>
            <person name="Lin Y.F."/>
            <person name="Huang M.D."/>
            <person name="Li C.Y."/>
            <person name="Huang L."/>
            <person name="Wang Z.W."/>
            <person name="Zhao X."/>
            <person name="Zhong W.Y."/>
            <person name="Peng D.H."/>
            <person name="Ahmad S."/>
            <person name="Lan S."/>
            <person name="Zhang J.S."/>
            <person name="Tsai W.C."/>
            <person name="Van de Peer Y."/>
            <person name="Liu Z.J."/>
        </authorList>
    </citation>
    <scope>NUCLEOTIDE SEQUENCE</scope>
    <source>
        <strain evidence="3">SCP</strain>
    </source>
</reference>
<evidence type="ECO:0000313" key="3">
    <source>
        <dbReference type="EMBL" id="KAK1268519.1"/>
    </source>
</evidence>
<gene>
    <name evidence="3" type="ORF">QJS04_geneDACA005081</name>
</gene>
<dbReference type="GO" id="GO:0005739">
    <property type="term" value="C:mitochondrion"/>
    <property type="evidence" value="ECO:0007669"/>
    <property type="project" value="TreeGrafter"/>
</dbReference>
<keyword evidence="1" id="KW-0521">NADP</keyword>
<protein>
    <submittedName>
        <fullName evidence="3">Uncharacterized protein</fullName>
    </submittedName>
</protein>
<dbReference type="Proteomes" id="UP001179952">
    <property type="component" value="Unassembled WGS sequence"/>
</dbReference>
<dbReference type="InterPro" id="IPR036291">
    <property type="entry name" value="NAD(P)-bd_dom_sf"/>
</dbReference>
<reference evidence="3" key="2">
    <citation type="submission" date="2023-06" db="EMBL/GenBank/DDBJ databases">
        <authorList>
            <person name="Ma L."/>
            <person name="Liu K.-W."/>
            <person name="Li Z."/>
            <person name="Hsiao Y.-Y."/>
            <person name="Qi Y."/>
            <person name="Fu T."/>
            <person name="Tang G."/>
            <person name="Zhang D."/>
            <person name="Sun W.-H."/>
            <person name="Liu D.-K."/>
            <person name="Li Y."/>
            <person name="Chen G.-Z."/>
            <person name="Liu X.-D."/>
            <person name="Liao X.-Y."/>
            <person name="Jiang Y.-T."/>
            <person name="Yu X."/>
            <person name="Hao Y."/>
            <person name="Huang J."/>
            <person name="Zhao X.-W."/>
            <person name="Ke S."/>
            <person name="Chen Y.-Y."/>
            <person name="Wu W.-L."/>
            <person name="Hsu J.-L."/>
            <person name="Lin Y.-F."/>
            <person name="Huang M.-D."/>
            <person name="Li C.-Y."/>
            <person name="Huang L."/>
            <person name="Wang Z.-W."/>
            <person name="Zhao X."/>
            <person name="Zhong W.-Y."/>
            <person name="Peng D.-H."/>
            <person name="Ahmad S."/>
            <person name="Lan S."/>
            <person name="Zhang J.-S."/>
            <person name="Tsai W.-C."/>
            <person name="Van De Peer Y."/>
            <person name="Liu Z.-J."/>
        </authorList>
    </citation>
    <scope>NUCLEOTIDE SEQUENCE</scope>
    <source>
        <strain evidence="3">SCP</strain>
        <tissue evidence="3">Leaves</tissue>
    </source>
</reference>
<dbReference type="EMBL" id="JAUJYN010000006">
    <property type="protein sequence ID" value="KAK1268519.1"/>
    <property type="molecule type" value="Genomic_DNA"/>
</dbReference>
<dbReference type="GO" id="GO:0006631">
    <property type="term" value="P:fatty acid metabolic process"/>
    <property type="evidence" value="ECO:0007669"/>
    <property type="project" value="TreeGrafter"/>
</dbReference>
<dbReference type="PANTHER" id="PTHR43981">
    <property type="entry name" value="ENOYL-[ACYL-CARRIER-PROTEIN] REDUCTASE, MITOCHONDRIAL"/>
    <property type="match status" value="1"/>
</dbReference>
<keyword evidence="4" id="KW-1185">Reference proteome</keyword>
<keyword evidence="2" id="KW-0560">Oxidoreductase</keyword>
<dbReference type="PANTHER" id="PTHR43981:SF6">
    <property type="entry name" value="ALCOHOL DEHYDROGENASE-LIKE C-TERMINAL DOMAIN-CONTAINING PROTEIN"/>
    <property type="match status" value="1"/>
</dbReference>
<dbReference type="AlphaFoldDB" id="A0AAV9AWH2"/>
<dbReference type="InterPro" id="IPR051034">
    <property type="entry name" value="Mito_Enoyl-ACP_Reductase"/>
</dbReference>
<evidence type="ECO:0000313" key="4">
    <source>
        <dbReference type="Proteomes" id="UP001179952"/>
    </source>
</evidence>
<accession>A0AAV9AWH2</accession>
<sequence length="181" mass="19764">MQSIRRSVALFPSNTSFHHGFRALSSSDSPLKKTVASLLDSLSLQPGGTLLQNYGDSDIGRAVIEAGKERKLQTISIVEDKPGNPETIEELKALGGDIVVLESYTKTWYMKRLVSELSPTAGLNFSDGYEATAVCKAVATGGTFLTHGKRLPKHVIYEGAARKPIKWDAFTKEKKLKVLNL</sequence>
<name>A0AAV9AWH2_ACOGR</name>
<evidence type="ECO:0000256" key="2">
    <source>
        <dbReference type="ARBA" id="ARBA00023002"/>
    </source>
</evidence>
<dbReference type="SUPFAM" id="SSF51735">
    <property type="entry name" value="NAD(P)-binding Rossmann-fold domains"/>
    <property type="match status" value="1"/>
</dbReference>
<dbReference type="GO" id="GO:0016491">
    <property type="term" value="F:oxidoreductase activity"/>
    <property type="evidence" value="ECO:0007669"/>
    <property type="project" value="UniProtKB-KW"/>
</dbReference>